<dbReference type="EMBL" id="CP029159">
    <property type="protein sequence ID" value="QKM68064.1"/>
    <property type="molecule type" value="Genomic_DNA"/>
</dbReference>
<evidence type="ECO:0000313" key="2">
    <source>
        <dbReference type="EMBL" id="QKM68064.1"/>
    </source>
</evidence>
<protein>
    <submittedName>
        <fullName evidence="2">Uncharacterized protein</fullName>
    </submittedName>
</protein>
<sequence>MNKSIRRRAGLSLTAVAVVAAVSACGGEDAKNGAETKLQSGAEVTKVLKAAYQKTEEAKSAKVEMVATMPDSAAFGGGGEMKLSGVMGWDPMMMDMTMSGGGLKMTPGAPEQVRMVWLDNAMYMDTGAAAAKEMDGKRWLKIDLKSLAEQSGSAALQKQLTGSLDSMDQSPAEQIAMLLESKSIKHVGAAKVDGVDTQHYKGTISLEEMLEKNDSLVLGEKERAQLLKGLKGTGISSYSTQLWVNKDGLPVKTDLSMKTPEGVVTMVTNYSDYGAKASVKAPPAAETFDFGRIMEKLGEGMKGLGV</sequence>
<organism evidence="2 3">
    <name type="scientific">Streptomyces tsukubensis (strain DSM 42081 / NBRC 108919 / NRRL 18488 / 9993)</name>
    <dbReference type="NCBI Taxonomy" id="1114943"/>
    <lineage>
        <taxon>Bacteria</taxon>
        <taxon>Bacillati</taxon>
        <taxon>Actinomycetota</taxon>
        <taxon>Actinomycetes</taxon>
        <taxon>Kitasatosporales</taxon>
        <taxon>Streptomycetaceae</taxon>
        <taxon>Streptomyces</taxon>
    </lineage>
</organism>
<evidence type="ECO:0000256" key="1">
    <source>
        <dbReference type="SAM" id="SignalP"/>
    </source>
</evidence>
<proteinExistence type="predicted"/>
<dbReference type="AlphaFoldDB" id="I2N4B9"/>
<gene>
    <name evidence="2" type="ORF">STSU_013620</name>
</gene>
<keyword evidence="3" id="KW-1185">Reference proteome</keyword>
<dbReference type="SUPFAM" id="SSF89392">
    <property type="entry name" value="Prokaryotic lipoproteins and lipoprotein localization factors"/>
    <property type="match status" value="1"/>
</dbReference>
<dbReference type="PROSITE" id="PS51257">
    <property type="entry name" value="PROKAR_LIPOPROTEIN"/>
    <property type="match status" value="1"/>
</dbReference>
<feature type="signal peptide" evidence="1">
    <location>
        <begin position="1"/>
        <end position="26"/>
    </location>
</feature>
<keyword evidence="1" id="KW-0732">Signal</keyword>
<feature type="chain" id="PRO_5038388122" evidence="1">
    <location>
        <begin position="27"/>
        <end position="306"/>
    </location>
</feature>
<evidence type="ECO:0000313" key="3">
    <source>
        <dbReference type="Proteomes" id="UP000005940"/>
    </source>
</evidence>
<reference evidence="2 3" key="1">
    <citation type="journal article" date="2012" name="J. Bacteriol.">
        <title>Draft genome of Streptomyces tsukubaensis NRRL 18488, the producer of the clinically important immunosuppressant tacrolimus (FK506).</title>
        <authorList>
            <person name="Barreiro C."/>
            <person name="Prieto C."/>
            <person name="Sola-Landa A."/>
            <person name="Solera E."/>
            <person name="Martinez-Castro M."/>
            <person name="Perez-Redondo R."/>
            <person name="Garcia-Estrada C."/>
            <person name="Aparicio J.F."/>
            <person name="Fernandez-Martinez L.T."/>
            <person name="Santos-Aberturas J."/>
            <person name="Salehi-Najafabadi Z."/>
            <person name="Rodriguez-Garcia A."/>
            <person name="Tauch A."/>
            <person name="Martin J.F."/>
        </authorList>
    </citation>
    <scope>NUCLEOTIDE SEQUENCE [LARGE SCALE GENOMIC DNA]</scope>
    <source>
        <strain evidence="3">DSM 42081 / NBRC 108919 / NRRL 18488 / 9993</strain>
    </source>
</reference>
<accession>I2N4B9</accession>
<dbReference type="Proteomes" id="UP000005940">
    <property type="component" value="Chromosome"/>
</dbReference>
<name>I2N4B9_STRT9</name>
<dbReference type="InterPro" id="IPR029046">
    <property type="entry name" value="LolA/LolB/LppX"/>
</dbReference>
<dbReference type="Gene3D" id="2.50.20.20">
    <property type="match status" value="1"/>
</dbReference>
<dbReference type="RefSeq" id="WP_006347263.1">
    <property type="nucleotide sequence ID" value="NZ_CP029159.1"/>
</dbReference>